<feature type="domain" description="Thioredoxin" evidence="2">
    <location>
        <begin position="41"/>
        <end position="118"/>
    </location>
</feature>
<proteinExistence type="predicted"/>
<evidence type="ECO:0000256" key="1">
    <source>
        <dbReference type="SAM" id="Phobius"/>
    </source>
</evidence>
<organism evidence="3">
    <name type="scientific">Lactococcus lactis subsp. cremoris</name>
    <name type="common">Streptococcus cremoris</name>
    <dbReference type="NCBI Taxonomy" id="1359"/>
    <lineage>
        <taxon>Bacteria</taxon>
        <taxon>Bacillati</taxon>
        <taxon>Bacillota</taxon>
        <taxon>Bacilli</taxon>
        <taxon>Lactobacillales</taxon>
        <taxon>Streptococcaceae</taxon>
        <taxon>Lactococcus</taxon>
    </lineage>
</organism>
<dbReference type="EMBL" id="JQ821357">
    <property type="protein sequence ID" value="AFM72790.1"/>
    <property type="molecule type" value="Genomic_DNA"/>
</dbReference>
<keyword evidence="3" id="KW-0614">Plasmid</keyword>
<dbReference type="CDD" id="cd02947">
    <property type="entry name" value="TRX_family"/>
    <property type="match status" value="1"/>
</dbReference>
<evidence type="ECO:0000313" key="3">
    <source>
        <dbReference type="EMBL" id="AFM72790.1"/>
    </source>
</evidence>
<name>I6S891_LACLC</name>
<evidence type="ECO:0000259" key="2">
    <source>
        <dbReference type="Pfam" id="PF00085"/>
    </source>
</evidence>
<feature type="transmembrane region" description="Helical" evidence="1">
    <location>
        <begin position="12"/>
        <end position="29"/>
    </location>
</feature>
<dbReference type="SUPFAM" id="SSF52833">
    <property type="entry name" value="Thioredoxin-like"/>
    <property type="match status" value="1"/>
</dbReference>
<protein>
    <recommendedName>
        <fullName evidence="2">Thioredoxin domain-containing protein</fullName>
    </recommendedName>
</protein>
<dbReference type="InterPro" id="IPR036249">
    <property type="entry name" value="Thioredoxin-like_sf"/>
</dbReference>
<reference evidence="3" key="1">
    <citation type="journal article" date="2012" name="J. Dairy Sci.">
        <title>Novel conjugative plasmids from the natural isolate Lactococcus lactis subspecies cremoris DPC3758: A repository of genes for the potential improvement of dairy starters.</title>
        <authorList>
            <person name="Fallico V."/>
            <person name="Ross R.P."/>
            <person name="Fitzgerald G.F."/>
            <person name="McAuliffe O."/>
        </authorList>
    </citation>
    <scope>NUCLEOTIDE SEQUENCE</scope>
    <source>
        <strain evidence="3">DPC3758</strain>
        <plasmid evidence="3">pAF22</plasmid>
    </source>
</reference>
<dbReference type="Pfam" id="PF00085">
    <property type="entry name" value="Thioredoxin"/>
    <property type="match status" value="1"/>
</dbReference>
<accession>I6S891</accession>
<geneLocation type="plasmid" evidence="3">
    <name>pAF22</name>
</geneLocation>
<gene>
    <name evidence="3" type="ORF">pAF22_p15</name>
</gene>
<keyword evidence="1" id="KW-1133">Transmembrane helix</keyword>
<dbReference type="Gene3D" id="3.40.30.10">
    <property type="entry name" value="Glutaredoxin"/>
    <property type="match status" value="1"/>
</dbReference>
<dbReference type="InterPro" id="IPR013766">
    <property type="entry name" value="Thioredoxin_domain"/>
</dbReference>
<keyword evidence="1" id="KW-0812">Transmembrane</keyword>
<keyword evidence="1" id="KW-0472">Membrane</keyword>
<dbReference type="AlphaFoldDB" id="I6S891"/>
<sequence>MQERSMNKKNIGSTLFFLILLLFAGFIVYDRHQTESSTAVVSTIKEDKINFFYRDDCKDCKKVFNQVYMHNFFHRDIEFINLNQEKNRKYIDEYNIHTVPTFIYKNKAYVGTDKTHLSKFLKGETDE</sequence>
<dbReference type="PROSITE" id="PS51354">
    <property type="entry name" value="GLUTAREDOXIN_2"/>
    <property type="match status" value="1"/>
</dbReference>